<dbReference type="InterPro" id="IPR025388">
    <property type="entry name" value="Alginate_export_dom"/>
</dbReference>
<dbReference type="EMBL" id="CP136865">
    <property type="protein sequence ID" value="WOJ98679.1"/>
    <property type="molecule type" value="Genomic_DNA"/>
</dbReference>
<evidence type="ECO:0000313" key="2">
    <source>
        <dbReference type="EMBL" id="WOJ98679.1"/>
    </source>
</evidence>
<reference evidence="2 3" key="1">
    <citation type="submission" date="2023-10" db="EMBL/GenBank/DDBJ databases">
        <title>Two novel species belonging to the OM43/NOR5 clade.</title>
        <authorList>
            <person name="Park M."/>
        </authorList>
    </citation>
    <scope>NUCLEOTIDE SEQUENCE [LARGE SCALE GENOMIC DNA]</scope>
    <source>
        <strain evidence="2 3">IMCC45268</strain>
    </source>
</reference>
<accession>A0ABZ0IGK3</accession>
<dbReference type="Gene3D" id="2.40.160.10">
    <property type="entry name" value="Porin"/>
    <property type="match status" value="1"/>
</dbReference>
<dbReference type="InterPro" id="IPR023614">
    <property type="entry name" value="Porin_dom_sf"/>
</dbReference>
<dbReference type="Proteomes" id="UP001626549">
    <property type="component" value="Chromosome"/>
</dbReference>
<organism evidence="2 3">
    <name type="scientific">Congregibacter brevis</name>
    <dbReference type="NCBI Taxonomy" id="3081201"/>
    <lineage>
        <taxon>Bacteria</taxon>
        <taxon>Pseudomonadati</taxon>
        <taxon>Pseudomonadota</taxon>
        <taxon>Gammaproteobacteria</taxon>
        <taxon>Cellvibrionales</taxon>
        <taxon>Halieaceae</taxon>
        <taxon>Congregibacter</taxon>
    </lineage>
</organism>
<name>A0ABZ0IGK3_9GAMM</name>
<proteinExistence type="predicted"/>
<sequence length="399" mass="43218">MSLVFTGTFVCAQESASDQLSSVITDGSVALDVRYRYEYVDEDGFDESARASLVRTRVTIKSGKLGPVSALMEVDNVSALGSENYNSTENGKTEYPTIADPEGTAFNQAWLRYSAEDLDATLGRQRIVLDRGRFIGAKPWRQNEQTYDAARLQWSGLTGLTIDASYANQVSRVFGPGDGSNPADWHGDSAFFRVNYDFAEDHNIAAYAYLLEVDAQSGFSAAKTVNNSSDTFGLAYTGSFSDLSLLARFATQTESGDSELDYQASYYVVELAAPLGPVNVKAAYEVLGADNGVGFGTPLANGHGVQGWADKFLATPGDGIKDAWVSVGGKLGSVGLLARYHDFSAESSSVNFGREIDLQAQWTINEWLTATAKAAIFETDEPGRYPDTTKAWLTLQLRL</sequence>
<protein>
    <submittedName>
        <fullName evidence="2">Alginate export family protein</fullName>
    </submittedName>
</protein>
<gene>
    <name evidence="2" type="ORF">R0137_00135</name>
</gene>
<evidence type="ECO:0000259" key="1">
    <source>
        <dbReference type="Pfam" id="PF13372"/>
    </source>
</evidence>
<dbReference type="Pfam" id="PF13372">
    <property type="entry name" value="Alginate_exp"/>
    <property type="match status" value="1"/>
</dbReference>
<feature type="domain" description="Alginate export" evidence="1">
    <location>
        <begin position="28"/>
        <end position="251"/>
    </location>
</feature>
<dbReference type="RefSeq" id="WP_407330043.1">
    <property type="nucleotide sequence ID" value="NZ_CP136865.1"/>
</dbReference>
<keyword evidence="3" id="KW-1185">Reference proteome</keyword>
<evidence type="ECO:0000313" key="3">
    <source>
        <dbReference type="Proteomes" id="UP001626549"/>
    </source>
</evidence>